<organism evidence="2">
    <name type="scientific">marine sediment metagenome</name>
    <dbReference type="NCBI Taxonomy" id="412755"/>
    <lineage>
        <taxon>unclassified sequences</taxon>
        <taxon>metagenomes</taxon>
        <taxon>ecological metagenomes</taxon>
    </lineage>
</organism>
<evidence type="ECO:0000256" key="1">
    <source>
        <dbReference type="SAM" id="Phobius"/>
    </source>
</evidence>
<accession>A0A0F9KBK3</accession>
<feature type="transmembrane region" description="Helical" evidence="1">
    <location>
        <begin position="263"/>
        <end position="285"/>
    </location>
</feature>
<comment type="caution">
    <text evidence="2">The sequence shown here is derived from an EMBL/GenBank/DDBJ whole genome shotgun (WGS) entry which is preliminary data.</text>
</comment>
<keyword evidence="1" id="KW-1133">Transmembrane helix</keyword>
<name>A0A0F9KBK3_9ZZZZ</name>
<sequence>MAIEIISGTYLSFKIAKKLVQFIKKYKKNRILQNDLENEKLDLVVINLSGFPLSRLAVDTIMKWGRCKIVKKEIISIDLKDPIDYMDNIINFCTKAIKDLIKKDKIINQLLIGKYVVILPGMNSIAMTFITMFHGITGHFPLISFSYQSDLVYNLVEPYNFQTLRTEYRKSEKIPPENNNFILINISGKFLSEEAKNEIMNWGDCQIVEKSIPTIDLNNPDTYMDNIVNFCDMTIKDLLHNENLVSNLLLGKYAIIPPGMPSIAMTFLAMLHGITGHFPYMSFFYKKNMVFRVTKPFDFHDLRVQFREIS</sequence>
<keyword evidence="1" id="KW-0812">Transmembrane</keyword>
<dbReference type="AlphaFoldDB" id="A0A0F9KBK3"/>
<keyword evidence="1" id="KW-0472">Membrane</keyword>
<reference evidence="2" key="1">
    <citation type="journal article" date="2015" name="Nature">
        <title>Complex archaea that bridge the gap between prokaryotes and eukaryotes.</title>
        <authorList>
            <person name="Spang A."/>
            <person name="Saw J.H."/>
            <person name="Jorgensen S.L."/>
            <person name="Zaremba-Niedzwiedzka K."/>
            <person name="Martijn J."/>
            <person name="Lind A.E."/>
            <person name="van Eijk R."/>
            <person name="Schleper C."/>
            <person name="Guy L."/>
            <person name="Ettema T.J."/>
        </authorList>
    </citation>
    <scope>NUCLEOTIDE SEQUENCE</scope>
</reference>
<proteinExistence type="predicted"/>
<gene>
    <name evidence="2" type="ORF">LCGC14_1351370</name>
</gene>
<dbReference type="EMBL" id="LAZR01008353">
    <property type="protein sequence ID" value="KKM79293.1"/>
    <property type="molecule type" value="Genomic_DNA"/>
</dbReference>
<evidence type="ECO:0000313" key="2">
    <source>
        <dbReference type="EMBL" id="KKM79293.1"/>
    </source>
</evidence>
<protein>
    <submittedName>
        <fullName evidence="2">Uncharacterized protein</fullName>
    </submittedName>
</protein>
<dbReference type="NCBIfam" id="NF040560">
    <property type="entry name" value="CAS_Csx15"/>
    <property type="match status" value="2"/>
</dbReference>